<feature type="domain" description="WSC" evidence="5">
    <location>
        <begin position="187"/>
        <end position="279"/>
    </location>
</feature>
<comment type="caution">
    <text evidence="6">The sequence shown here is derived from an EMBL/GenBank/DDBJ whole genome shotgun (WGS) entry which is preliminary data.</text>
</comment>
<dbReference type="EMBL" id="RHFK02000018">
    <property type="protein sequence ID" value="TWW60411.1"/>
    <property type="molecule type" value="Genomic_DNA"/>
</dbReference>
<protein>
    <submittedName>
        <fullName evidence="6">WSC domain-containing protein 2</fullName>
    </submittedName>
</protein>
<evidence type="ECO:0000313" key="7">
    <source>
        <dbReference type="Proteomes" id="UP000324091"/>
    </source>
</evidence>
<keyword evidence="4" id="KW-0812">Transmembrane</keyword>
<dbReference type="InterPro" id="IPR027417">
    <property type="entry name" value="P-loop_NTPase"/>
</dbReference>
<accession>A0A5C6N237</accession>
<comment type="similarity">
    <text evidence="1">Belongs to the WSCD family.</text>
</comment>
<evidence type="ECO:0000313" key="6">
    <source>
        <dbReference type="EMBL" id="TWW60411.1"/>
    </source>
</evidence>
<feature type="region of interest" description="Disordered" evidence="3">
    <location>
        <begin position="105"/>
        <end position="128"/>
    </location>
</feature>
<feature type="domain" description="WSC" evidence="5">
    <location>
        <begin position="290"/>
        <end position="384"/>
    </location>
</feature>
<feature type="region of interest" description="Disordered" evidence="3">
    <location>
        <begin position="144"/>
        <end position="163"/>
    </location>
</feature>
<dbReference type="SMART" id="SM00321">
    <property type="entry name" value="WSC"/>
    <property type="match status" value="2"/>
</dbReference>
<feature type="compositionally biased region" description="Basic and acidic residues" evidence="3">
    <location>
        <begin position="152"/>
        <end position="163"/>
    </location>
</feature>
<dbReference type="Pfam" id="PF01822">
    <property type="entry name" value="WSC"/>
    <property type="match status" value="2"/>
</dbReference>
<keyword evidence="7" id="KW-1185">Reference proteome</keyword>
<dbReference type="PANTHER" id="PTHR45964:SF7">
    <property type="entry name" value="SIALATE:O-SULFOTRANSFERASE 2"/>
    <property type="match status" value="1"/>
</dbReference>
<evidence type="ECO:0000256" key="3">
    <source>
        <dbReference type="SAM" id="MobiDB-lite"/>
    </source>
</evidence>
<evidence type="ECO:0000259" key="5">
    <source>
        <dbReference type="PROSITE" id="PS51212"/>
    </source>
</evidence>
<dbReference type="AlphaFoldDB" id="A0A5C6N237"/>
<name>A0A5C6N237_9TELE</name>
<organism evidence="6 7">
    <name type="scientific">Takifugu flavidus</name>
    <name type="common">sansaifugu</name>
    <dbReference type="NCBI Taxonomy" id="433684"/>
    <lineage>
        <taxon>Eukaryota</taxon>
        <taxon>Metazoa</taxon>
        <taxon>Chordata</taxon>
        <taxon>Craniata</taxon>
        <taxon>Vertebrata</taxon>
        <taxon>Euteleostomi</taxon>
        <taxon>Actinopterygii</taxon>
        <taxon>Neopterygii</taxon>
        <taxon>Teleostei</taxon>
        <taxon>Neoteleostei</taxon>
        <taxon>Acanthomorphata</taxon>
        <taxon>Eupercaria</taxon>
        <taxon>Tetraodontiformes</taxon>
        <taxon>Tetradontoidea</taxon>
        <taxon>Tetraodontidae</taxon>
        <taxon>Takifugu</taxon>
    </lineage>
</organism>
<keyword evidence="2" id="KW-0677">Repeat</keyword>
<dbReference type="PROSITE" id="PS51212">
    <property type="entry name" value="WSC"/>
    <property type="match status" value="2"/>
</dbReference>
<proteinExistence type="inferred from homology"/>
<keyword evidence="4" id="KW-1133">Transmembrane helix</keyword>
<dbReference type="Gene3D" id="3.40.50.300">
    <property type="entry name" value="P-loop containing nucleotide triphosphate hydrolases"/>
    <property type="match status" value="1"/>
</dbReference>
<evidence type="ECO:0000256" key="4">
    <source>
        <dbReference type="SAM" id="Phobius"/>
    </source>
</evidence>
<evidence type="ECO:0000256" key="1">
    <source>
        <dbReference type="ARBA" id="ARBA00010236"/>
    </source>
</evidence>
<dbReference type="InterPro" id="IPR051589">
    <property type="entry name" value="Sialate-O-sulfotransferase"/>
</dbReference>
<dbReference type="InterPro" id="IPR000863">
    <property type="entry name" value="Sulfotransferase_dom"/>
</dbReference>
<dbReference type="GO" id="GO:0008146">
    <property type="term" value="F:sulfotransferase activity"/>
    <property type="evidence" value="ECO:0007669"/>
    <property type="project" value="InterPro"/>
</dbReference>
<feature type="transmembrane region" description="Helical" evidence="4">
    <location>
        <begin position="80"/>
        <end position="102"/>
    </location>
</feature>
<dbReference type="InterPro" id="IPR002889">
    <property type="entry name" value="WSC_carb-bd"/>
</dbReference>
<gene>
    <name evidence="6" type="ORF">D4764_05G0005010</name>
</gene>
<evidence type="ECO:0000256" key="2">
    <source>
        <dbReference type="ARBA" id="ARBA00022737"/>
    </source>
</evidence>
<dbReference type="PANTHER" id="PTHR45964">
    <property type="entry name" value="WSCD FAMILY MEMBER CG9164"/>
    <property type="match status" value="1"/>
</dbReference>
<dbReference type="Proteomes" id="UP000324091">
    <property type="component" value="Chromosome 5"/>
</dbReference>
<sequence>MLGCSRVGRIRADVELFPRQAGGALPCSLWGVFRGPRGKPVPVLLLYDFSPSLMQAAGGVSMAKTLLKIQRYFRRKPVRFFSLILLYLTAGSLVFLHAGFIGESGPGGRRRRDNAVASGNPNSLSDARGLGVIRRGFKDRSGRRYGPPWMKKTGEERQEAARRGGDYATNWNRALKGRNAKEVDDGRAKYIGCYIDDTKRRALRGASFYDYKKMTVFRCQDNCAERGYMYAGLEFGAECYCGHKIQAPNASESECNMDCKGEKSNLCGGANRLSIYRLELSQESARRYGSAIFKGCFRRPANVSLALPFSAVIQNMSVDKCVDMCTEKEKSLAVLSGDRCHCGYPSPLFSLHEPENEDVCVHRCQGEEFENCGNDEYFVVYQTQVQDKRCMDRHFLSVRAKHLVALASFPGAGNTWTRHLIELATGFYTGSYYFDGSLYNKGFKGERDNWRSGRTICIKTHESGRKEIEAYDSSILVIRNPYKALMAEFNRKYGGHIGFASQAHWRGKEWPEFVKNYAPWWASHTVDWLTYGKNVHVVHFEDLKKDLFSKLKEMVQFLGLKVSEDRLLCVEGQKEGNFKRSGLRKLEYDPYTPEMRANIDKQIIIVDAALRKRTMSGIPQEYMPR</sequence>
<reference evidence="6 7" key="1">
    <citation type="submission" date="2019-04" db="EMBL/GenBank/DDBJ databases">
        <title>Chromosome genome assembly for Takifugu flavidus.</title>
        <authorList>
            <person name="Xiao S."/>
        </authorList>
    </citation>
    <scope>NUCLEOTIDE SEQUENCE [LARGE SCALE GENOMIC DNA]</scope>
    <source>
        <strain evidence="6">HTHZ2018</strain>
        <tissue evidence="6">Muscle</tissue>
    </source>
</reference>
<dbReference type="SUPFAM" id="SSF52540">
    <property type="entry name" value="P-loop containing nucleoside triphosphate hydrolases"/>
    <property type="match status" value="1"/>
</dbReference>
<dbReference type="Pfam" id="PF00685">
    <property type="entry name" value="Sulfotransfer_1"/>
    <property type="match status" value="1"/>
</dbReference>
<keyword evidence="4" id="KW-0472">Membrane</keyword>